<evidence type="ECO:0000313" key="1">
    <source>
        <dbReference type="EMBL" id="THJ29471.1"/>
    </source>
</evidence>
<dbReference type="Proteomes" id="UP000306697">
    <property type="component" value="Unassembled WGS sequence"/>
</dbReference>
<name>A0A4S5BG67_BIFLI</name>
<proteinExistence type="predicted"/>
<organism evidence="1 2">
    <name type="scientific">Bifidobacterium longum subsp. infantis</name>
    <dbReference type="NCBI Taxonomy" id="1682"/>
    <lineage>
        <taxon>Bacteria</taxon>
        <taxon>Bacillati</taxon>
        <taxon>Actinomycetota</taxon>
        <taxon>Actinomycetes</taxon>
        <taxon>Bifidobacteriales</taxon>
        <taxon>Bifidobacteriaceae</taxon>
        <taxon>Bifidobacterium</taxon>
    </lineage>
</organism>
<reference evidence="1 2" key="1">
    <citation type="submission" date="2019-04" db="EMBL/GenBank/DDBJ databases">
        <title>Genome Announcement To Ensure Probiotic Safety of Bifidobacterium longum subsp infantis UBBI-01.</title>
        <authorList>
            <person name="Sulthana A."/>
            <person name="Lakshmi S.G."/>
            <person name="Madempudi R.S."/>
        </authorList>
    </citation>
    <scope>NUCLEOTIDE SEQUENCE [LARGE SCALE GENOMIC DNA]</scope>
    <source>
        <strain evidence="1 2">UBBI-01</strain>
    </source>
</reference>
<accession>A0A4S5BG67</accession>
<gene>
    <name evidence="1" type="ORF">E6L38_06530</name>
</gene>
<comment type="caution">
    <text evidence="1">The sequence shown here is derived from an EMBL/GenBank/DDBJ whole genome shotgun (WGS) entry which is preliminary data.</text>
</comment>
<dbReference type="AlphaFoldDB" id="A0A4S5BG67"/>
<protein>
    <submittedName>
        <fullName evidence="1">Uncharacterized protein</fullName>
    </submittedName>
</protein>
<sequence length="63" mass="6879">MRNKPGVIKSPKAAGVDNHLQCQNAIDGLWLFAVQLGRSDGNWPFGHVPKDVGENRLVCIRPG</sequence>
<dbReference type="EMBL" id="SSWL01000008">
    <property type="protein sequence ID" value="THJ29471.1"/>
    <property type="molecule type" value="Genomic_DNA"/>
</dbReference>
<evidence type="ECO:0000313" key="2">
    <source>
        <dbReference type="Proteomes" id="UP000306697"/>
    </source>
</evidence>